<feature type="domain" description="Amidase" evidence="3">
    <location>
        <begin position="57"/>
        <end position="482"/>
    </location>
</feature>
<dbReference type="KEGG" id="cak:Caul_2154"/>
<dbReference type="PROSITE" id="PS00571">
    <property type="entry name" value="AMIDASES"/>
    <property type="match status" value="1"/>
</dbReference>
<dbReference type="InterPro" id="IPR020556">
    <property type="entry name" value="Amidase_CS"/>
</dbReference>
<dbReference type="InterPro" id="IPR006311">
    <property type="entry name" value="TAT_signal"/>
</dbReference>
<reference evidence="4" key="1">
    <citation type="submission" date="2008-01" db="EMBL/GenBank/DDBJ databases">
        <title>Complete sequence of chromosome of Caulobacter sp. K31.</title>
        <authorList>
            <consortium name="US DOE Joint Genome Institute"/>
            <person name="Copeland A."/>
            <person name="Lucas S."/>
            <person name="Lapidus A."/>
            <person name="Barry K."/>
            <person name="Glavina del Rio T."/>
            <person name="Dalin E."/>
            <person name="Tice H."/>
            <person name="Pitluck S."/>
            <person name="Bruce D."/>
            <person name="Goodwin L."/>
            <person name="Thompson L.S."/>
            <person name="Brettin T."/>
            <person name="Detter J.C."/>
            <person name="Han C."/>
            <person name="Schmutz J."/>
            <person name="Larimer F."/>
            <person name="Land M."/>
            <person name="Hauser L."/>
            <person name="Kyrpides N."/>
            <person name="Kim E."/>
            <person name="Stephens C."/>
            <person name="Richardson P."/>
        </authorList>
    </citation>
    <scope>NUCLEOTIDE SEQUENCE [LARGE SCALE GENOMIC DNA]</scope>
    <source>
        <strain evidence="4">K31</strain>
    </source>
</reference>
<feature type="signal peptide" evidence="2">
    <location>
        <begin position="1"/>
        <end position="25"/>
    </location>
</feature>
<dbReference type="OrthoDB" id="9777859at2"/>
<dbReference type="EC" id="3.5.1.4" evidence="4"/>
<dbReference type="PANTHER" id="PTHR11895:SF7">
    <property type="entry name" value="GLUTAMYL-TRNA(GLN) AMIDOTRANSFERASE SUBUNIT A, MITOCHONDRIAL"/>
    <property type="match status" value="1"/>
</dbReference>
<feature type="chain" id="PRO_5002753098" evidence="2">
    <location>
        <begin position="26"/>
        <end position="503"/>
    </location>
</feature>
<dbReference type="AlphaFoldDB" id="B0T7U4"/>
<dbReference type="InterPro" id="IPR000120">
    <property type="entry name" value="Amidase"/>
</dbReference>
<dbReference type="PROSITE" id="PS51318">
    <property type="entry name" value="TAT"/>
    <property type="match status" value="1"/>
</dbReference>
<sequence precursor="true">MMSSRRDLMAAAAAIAAGSAATAEAAPKSKTLAPAPWTPDAVEIAGRIRRKEVSALEVTEKAVRDAEALQDRLGFMVTSDFDRAIDKAKRLDAGQGAPTGPFAGVPFLVKDLDDYVGLPTRSGSRAMLRNPPAKTQEPYTDCFDKAGLIVIGKSSTPEYGFLPTTEPVGFPVTRNPWNLGHSSGGSSGGAAAATAAGIVPFAHASDGGGSIRIPASNCGLFGLKPSRGRMVLGRPAQRGVDLSVYHCVSHSVRDSATLLAATERGGSDAVHPAVGLVTGGNKRRLRVGLVVETMLGAQPDPEVRAAVENAGKLMQALGHRVEPTTWPVDGAAYAQDFLALWASGAAELADAVGKAIGRKPDASVLEPFTLAMAELVQQMPAGGLQKAVANLNAAGQAYDRWFEHFDVIISPVLGLPPAPLGWVAGTVDIPALTERLNAYVGYTTLHNVAGAASMSVPLHWTPDGLPVGVQFAGRAGAEKTLLELAFELEAAQPWAGRKPPVSV</sequence>
<evidence type="ECO:0000259" key="3">
    <source>
        <dbReference type="Pfam" id="PF01425"/>
    </source>
</evidence>
<name>B0T7U4_CAUSK</name>
<dbReference type="PANTHER" id="PTHR11895">
    <property type="entry name" value="TRANSAMIDASE"/>
    <property type="match status" value="1"/>
</dbReference>
<dbReference type="eggNOG" id="COG0154">
    <property type="taxonomic scope" value="Bacteria"/>
</dbReference>
<organism evidence="4">
    <name type="scientific">Caulobacter sp. (strain K31)</name>
    <dbReference type="NCBI Taxonomy" id="366602"/>
    <lineage>
        <taxon>Bacteria</taxon>
        <taxon>Pseudomonadati</taxon>
        <taxon>Pseudomonadota</taxon>
        <taxon>Alphaproteobacteria</taxon>
        <taxon>Caulobacterales</taxon>
        <taxon>Caulobacteraceae</taxon>
        <taxon>Caulobacter</taxon>
    </lineage>
</organism>
<proteinExistence type="inferred from homology"/>
<dbReference type="HOGENOM" id="CLU_009600_0_4_5"/>
<dbReference type="Pfam" id="PF01425">
    <property type="entry name" value="Amidase"/>
    <property type="match status" value="1"/>
</dbReference>
<accession>B0T7U4</accession>
<protein>
    <submittedName>
        <fullName evidence="4">Amidase</fullName>
        <ecNumber evidence="4">3.5.1.4</ecNumber>
    </submittedName>
</protein>
<dbReference type="EMBL" id="CP000927">
    <property type="protein sequence ID" value="ABZ71282.1"/>
    <property type="molecule type" value="Genomic_DNA"/>
</dbReference>
<gene>
    <name evidence="4" type="ordered locus">Caul_2154</name>
</gene>
<evidence type="ECO:0000256" key="2">
    <source>
        <dbReference type="SAM" id="SignalP"/>
    </source>
</evidence>
<dbReference type="GO" id="GO:0004040">
    <property type="term" value="F:amidase activity"/>
    <property type="evidence" value="ECO:0007669"/>
    <property type="project" value="UniProtKB-EC"/>
</dbReference>
<keyword evidence="4" id="KW-0378">Hydrolase</keyword>
<dbReference type="STRING" id="366602.Caul_2154"/>
<evidence type="ECO:0000313" key="4">
    <source>
        <dbReference type="EMBL" id="ABZ71282.1"/>
    </source>
</evidence>
<dbReference type="Gene3D" id="3.90.1300.10">
    <property type="entry name" value="Amidase signature (AS) domain"/>
    <property type="match status" value="1"/>
</dbReference>
<dbReference type="InterPro" id="IPR023631">
    <property type="entry name" value="Amidase_dom"/>
</dbReference>
<dbReference type="SUPFAM" id="SSF75304">
    <property type="entry name" value="Amidase signature (AS) enzymes"/>
    <property type="match status" value="1"/>
</dbReference>
<comment type="similarity">
    <text evidence="1">Belongs to the amidase family.</text>
</comment>
<evidence type="ECO:0000256" key="1">
    <source>
        <dbReference type="ARBA" id="ARBA00009199"/>
    </source>
</evidence>
<keyword evidence="2" id="KW-0732">Signal</keyword>
<dbReference type="InterPro" id="IPR036928">
    <property type="entry name" value="AS_sf"/>
</dbReference>